<protein>
    <submittedName>
        <fullName evidence="1">Uncharacterized protein</fullName>
    </submittedName>
</protein>
<accession>A0A918CW43</accession>
<reference evidence="1" key="2">
    <citation type="submission" date="2020-09" db="EMBL/GenBank/DDBJ databases">
        <authorList>
            <person name="Sun Q."/>
            <person name="Zhou Y."/>
        </authorList>
    </citation>
    <scope>NUCLEOTIDE SEQUENCE</scope>
    <source>
        <strain evidence="1">CGMCC 4.7110</strain>
    </source>
</reference>
<dbReference type="NCBIfam" id="NF047719">
    <property type="entry name" value="SCO6745_fam_HTH"/>
    <property type="match status" value="1"/>
</dbReference>
<dbReference type="Pfam" id="PF21863">
    <property type="entry name" value="HTH_67"/>
    <property type="match status" value="1"/>
</dbReference>
<dbReference type="EMBL" id="BMML01000025">
    <property type="protein sequence ID" value="GGN37084.1"/>
    <property type="molecule type" value="Genomic_DNA"/>
</dbReference>
<comment type="caution">
    <text evidence="1">The sequence shown here is derived from an EMBL/GenBank/DDBJ whole genome shotgun (WGS) entry which is preliminary data.</text>
</comment>
<evidence type="ECO:0000313" key="1">
    <source>
        <dbReference type="EMBL" id="GGN37084.1"/>
    </source>
</evidence>
<keyword evidence="2" id="KW-1185">Reference proteome</keyword>
<reference evidence="1" key="1">
    <citation type="journal article" date="2014" name="Int. J. Syst. Evol. Microbiol.">
        <title>Complete genome sequence of Corynebacterium casei LMG S-19264T (=DSM 44701T), isolated from a smear-ripened cheese.</title>
        <authorList>
            <consortium name="US DOE Joint Genome Institute (JGI-PGF)"/>
            <person name="Walter F."/>
            <person name="Albersmeier A."/>
            <person name="Kalinowski J."/>
            <person name="Ruckert C."/>
        </authorList>
    </citation>
    <scope>NUCLEOTIDE SEQUENCE</scope>
    <source>
        <strain evidence="1">CGMCC 4.7110</strain>
    </source>
</reference>
<evidence type="ECO:0000313" key="2">
    <source>
        <dbReference type="Proteomes" id="UP000653411"/>
    </source>
</evidence>
<dbReference type="Proteomes" id="UP000653411">
    <property type="component" value="Unassembled WGS sequence"/>
</dbReference>
<name>A0A918CW43_9ACTN</name>
<dbReference type="InterPro" id="IPR054058">
    <property type="entry name" value="HTH_67"/>
</dbReference>
<dbReference type="Gene3D" id="1.10.10.10">
    <property type="entry name" value="Winged helix-like DNA-binding domain superfamily/Winged helix DNA-binding domain"/>
    <property type="match status" value="1"/>
</dbReference>
<proteinExistence type="predicted"/>
<dbReference type="InterPro" id="IPR036388">
    <property type="entry name" value="WH-like_DNA-bd_sf"/>
</dbReference>
<dbReference type="RefSeq" id="WP_229713646.1">
    <property type="nucleotide sequence ID" value="NZ_BMML01000025.1"/>
</dbReference>
<organism evidence="1 2">
    <name type="scientific">Streptomyces fuscichromogenes</name>
    <dbReference type="NCBI Taxonomy" id="1324013"/>
    <lineage>
        <taxon>Bacteria</taxon>
        <taxon>Bacillati</taxon>
        <taxon>Actinomycetota</taxon>
        <taxon>Actinomycetes</taxon>
        <taxon>Kitasatosporales</taxon>
        <taxon>Streptomycetaceae</taxon>
        <taxon>Streptomyces</taxon>
    </lineage>
</organism>
<gene>
    <name evidence="1" type="ORF">GCM10011578_081000</name>
</gene>
<dbReference type="AlphaFoldDB" id="A0A918CW43"/>
<sequence>MGNTRSHPTTHLARRMFELLEPICLVTFLADECNEELAALGHRTYWDGYFASRAAPLGRVPAHVVHAAFYNFADGEVARHIPKAWETIPPEASVAARERGSAASLRRILGDELAGSPGLVRAADLTTKAATSAPTEGRVMYAGMRTLEVPGDPVARLWHSATMLREHRGDGHIAALVGACVGGTEAHVLSALEQGIHPAESFGRIHHLPKARLTAVMDGLRARGLVDTDGHFTDAGRATRQHIETLTDELAAPPYDALSPTELDELITELEPITATLVATGSQ</sequence>